<dbReference type="AlphaFoldDB" id="A0A364N8F3"/>
<name>A0A364N8F3_STELY</name>
<protein>
    <recommendedName>
        <fullName evidence="3">F-box domain-containing protein</fullName>
    </recommendedName>
</protein>
<evidence type="ECO:0000313" key="2">
    <source>
        <dbReference type="Proteomes" id="UP000249619"/>
    </source>
</evidence>
<accession>A0A364N8F3</accession>
<dbReference type="InterPro" id="IPR036047">
    <property type="entry name" value="F-box-like_dom_sf"/>
</dbReference>
<reference evidence="2" key="1">
    <citation type="submission" date="2018-05" db="EMBL/GenBank/DDBJ databases">
        <title>Draft genome sequence of Stemphylium lycopersici strain CIDEFI 213.</title>
        <authorList>
            <person name="Medina R."/>
            <person name="Franco M.E.E."/>
            <person name="Lucentini C.G."/>
            <person name="Saparrat M.C.N."/>
            <person name="Balatti P.A."/>
        </authorList>
    </citation>
    <scope>NUCLEOTIDE SEQUENCE [LARGE SCALE GENOMIC DNA]</scope>
    <source>
        <strain evidence="2">CIDEFI 213</strain>
    </source>
</reference>
<sequence>MAPDIFLNCTSRIFAIGHYRPQPWFATRQSTGFVDLIAEPSCLKYRKFDLKPATEHTPKSLLALLPNSFYREHYNKNMSLPYLPSEIWGEILSHVDDFRLWTICRQVSRWWRHEAELCFSMKRIQDLKIRWKTGIILCAERRRGNTPSIILQLCSFHRLSKDGARAYFSTSFGVLHTSGEVKALSAEFLPQAKIRIQEHFKAASKGLINHFREYVVDASTRRPVSHTIALGPYLNDSPVPGIEISSSFDEVSFFWKELLDLFYVEESYVLSEHHRWCGPTHAPRKPFHERALNAINSLTTSKEGWRSLEIWPSDFESRFDRIYEEAYFARLPLSAKRTESFRYPPETGRELEFSYDVEPYVKSYLEKRRIERNKWALQFLHLSDAELKSRTEKGRYWGWRHDC</sequence>
<evidence type="ECO:0008006" key="3">
    <source>
        <dbReference type="Google" id="ProtNLM"/>
    </source>
</evidence>
<gene>
    <name evidence="1" type="ORF">DDE83_003320</name>
</gene>
<evidence type="ECO:0000313" key="1">
    <source>
        <dbReference type="EMBL" id="RAR13321.1"/>
    </source>
</evidence>
<organism evidence="1 2">
    <name type="scientific">Stemphylium lycopersici</name>
    <name type="common">Tomato gray leaf spot disease fungus</name>
    <name type="synonym">Thyrospora lycopersici</name>
    <dbReference type="NCBI Taxonomy" id="183478"/>
    <lineage>
        <taxon>Eukaryota</taxon>
        <taxon>Fungi</taxon>
        <taxon>Dikarya</taxon>
        <taxon>Ascomycota</taxon>
        <taxon>Pezizomycotina</taxon>
        <taxon>Dothideomycetes</taxon>
        <taxon>Pleosporomycetidae</taxon>
        <taxon>Pleosporales</taxon>
        <taxon>Pleosporineae</taxon>
        <taxon>Pleosporaceae</taxon>
        <taxon>Stemphylium</taxon>
    </lineage>
</organism>
<dbReference type="EMBL" id="QGDH01000037">
    <property type="protein sequence ID" value="RAR13321.1"/>
    <property type="molecule type" value="Genomic_DNA"/>
</dbReference>
<keyword evidence="2" id="KW-1185">Reference proteome</keyword>
<dbReference type="Proteomes" id="UP000249619">
    <property type="component" value="Unassembled WGS sequence"/>
</dbReference>
<proteinExistence type="predicted"/>
<comment type="caution">
    <text evidence="1">The sequence shown here is derived from an EMBL/GenBank/DDBJ whole genome shotgun (WGS) entry which is preliminary data.</text>
</comment>
<dbReference type="SUPFAM" id="SSF81383">
    <property type="entry name" value="F-box domain"/>
    <property type="match status" value="1"/>
</dbReference>